<dbReference type="PANTHER" id="PTHR43479:SF11">
    <property type="entry name" value="ACREF_ENVCD OPERON REPRESSOR-RELATED"/>
    <property type="match status" value="1"/>
</dbReference>
<name>A0ABW1SJ18_9LACO</name>
<sequence length="181" mass="20895">MSPQERKQHNLTAIYQALLTLMSRKPISLISITELCQAAHVSRTYFYKNFGHFDQIITAFQQQYMLHYLRELPNTPKITLAQLMTHYFEIIQQDAANNRLLIQNGKSLIFTATFQTVFTALIHQDRIEASDRNSLTAPYYLEFFSGAVVNLAITWLQHDFPEPASYLAQQVVYFAKKGPSD</sequence>
<evidence type="ECO:0000313" key="2">
    <source>
        <dbReference type="EMBL" id="MFC6201721.1"/>
    </source>
</evidence>
<dbReference type="SUPFAM" id="SSF46689">
    <property type="entry name" value="Homeodomain-like"/>
    <property type="match status" value="1"/>
</dbReference>
<dbReference type="Proteomes" id="UP001596171">
    <property type="component" value="Unassembled WGS sequence"/>
</dbReference>
<keyword evidence="3" id="KW-1185">Reference proteome</keyword>
<dbReference type="RefSeq" id="WP_137615336.1">
    <property type="nucleotide sequence ID" value="NZ_BJDI01000002.1"/>
</dbReference>
<proteinExistence type="predicted"/>
<protein>
    <submittedName>
        <fullName evidence="2">TetR/AcrR family transcriptional regulator</fullName>
    </submittedName>
</protein>
<evidence type="ECO:0000313" key="3">
    <source>
        <dbReference type="Proteomes" id="UP001596171"/>
    </source>
</evidence>
<dbReference type="InterPro" id="IPR039532">
    <property type="entry name" value="TetR_C_Firmicutes"/>
</dbReference>
<organism evidence="2 3">
    <name type="scientific">Lactiplantibacillus nangangensis</name>
    <dbReference type="NCBI Taxonomy" id="2559917"/>
    <lineage>
        <taxon>Bacteria</taxon>
        <taxon>Bacillati</taxon>
        <taxon>Bacillota</taxon>
        <taxon>Bacilli</taxon>
        <taxon>Lactobacillales</taxon>
        <taxon>Lactobacillaceae</taxon>
        <taxon>Lactiplantibacillus</taxon>
    </lineage>
</organism>
<feature type="domain" description="Transcriptional regulator TetR C-terminal Firmicutes type" evidence="1">
    <location>
        <begin position="80"/>
        <end position="175"/>
    </location>
</feature>
<dbReference type="Pfam" id="PF14278">
    <property type="entry name" value="TetR_C_8"/>
    <property type="match status" value="1"/>
</dbReference>
<dbReference type="Gene3D" id="1.10.357.10">
    <property type="entry name" value="Tetracycline Repressor, domain 2"/>
    <property type="match status" value="1"/>
</dbReference>
<dbReference type="PANTHER" id="PTHR43479">
    <property type="entry name" value="ACREF/ENVCD OPERON REPRESSOR-RELATED"/>
    <property type="match status" value="1"/>
</dbReference>
<dbReference type="InterPro" id="IPR009057">
    <property type="entry name" value="Homeodomain-like_sf"/>
</dbReference>
<dbReference type="InterPro" id="IPR050624">
    <property type="entry name" value="HTH-type_Tx_Regulator"/>
</dbReference>
<accession>A0ABW1SJ18</accession>
<gene>
    <name evidence="2" type="ORF">ACFP1L_07530</name>
</gene>
<reference evidence="3" key="1">
    <citation type="journal article" date="2019" name="Int. J. Syst. Evol. Microbiol.">
        <title>The Global Catalogue of Microorganisms (GCM) 10K type strain sequencing project: providing services to taxonomists for standard genome sequencing and annotation.</title>
        <authorList>
            <consortium name="The Broad Institute Genomics Platform"/>
            <consortium name="The Broad Institute Genome Sequencing Center for Infectious Disease"/>
            <person name="Wu L."/>
            <person name="Ma J."/>
        </authorList>
    </citation>
    <scope>NUCLEOTIDE SEQUENCE [LARGE SCALE GENOMIC DNA]</scope>
    <source>
        <strain evidence="3">CCM 8930</strain>
    </source>
</reference>
<evidence type="ECO:0000259" key="1">
    <source>
        <dbReference type="Pfam" id="PF14278"/>
    </source>
</evidence>
<dbReference type="EMBL" id="JBHSSE010000016">
    <property type="protein sequence ID" value="MFC6201721.1"/>
    <property type="molecule type" value="Genomic_DNA"/>
</dbReference>
<comment type="caution">
    <text evidence="2">The sequence shown here is derived from an EMBL/GenBank/DDBJ whole genome shotgun (WGS) entry which is preliminary data.</text>
</comment>